<dbReference type="GO" id="GO:0047936">
    <property type="term" value="F:glucose 1-dehydrogenase [NAD(P)+] activity"/>
    <property type="evidence" value="ECO:0007669"/>
    <property type="project" value="UniProtKB-EC"/>
</dbReference>
<keyword evidence="2 3" id="KW-0560">Oxidoreductase</keyword>
<dbReference type="InterPro" id="IPR002347">
    <property type="entry name" value="SDR_fam"/>
</dbReference>
<evidence type="ECO:0000256" key="2">
    <source>
        <dbReference type="ARBA" id="ARBA00023002"/>
    </source>
</evidence>
<dbReference type="NCBIfam" id="NF005559">
    <property type="entry name" value="PRK07231.1"/>
    <property type="match status" value="1"/>
</dbReference>
<dbReference type="InterPro" id="IPR036291">
    <property type="entry name" value="NAD(P)-bd_dom_sf"/>
</dbReference>
<name>A0ABU2JX83_9ACTN</name>
<comment type="similarity">
    <text evidence="1">Belongs to the short-chain dehydrogenases/reductases (SDR) family.</text>
</comment>
<evidence type="ECO:0000313" key="3">
    <source>
        <dbReference type="EMBL" id="MDT0268838.1"/>
    </source>
</evidence>
<dbReference type="SUPFAM" id="SSF51735">
    <property type="entry name" value="NAD(P)-binding Rossmann-fold domains"/>
    <property type="match status" value="1"/>
</dbReference>
<gene>
    <name evidence="3" type="ORF">RM844_21350</name>
</gene>
<dbReference type="EC" id="1.1.1.47" evidence="3"/>
<dbReference type="PANTHER" id="PTHR24321">
    <property type="entry name" value="DEHYDROGENASES, SHORT CHAIN"/>
    <property type="match status" value="1"/>
</dbReference>
<evidence type="ECO:0000313" key="4">
    <source>
        <dbReference type="Proteomes" id="UP001183410"/>
    </source>
</evidence>
<organism evidence="3 4">
    <name type="scientific">Streptomyces chisholmiae</name>
    <dbReference type="NCBI Taxonomy" id="3075540"/>
    <lineage>
        <taxon>Bacteria</taxon>
        <taxon>Bacillati</taxon>
        <taxon>Actinomycetota</taxon>
        <taxon>Actinomycetes</taxon>
        <taxon>Kitasatosporales</taxon>
        <taxon>Streptomycetaceae</taxon>
        <taxon>Streptomyces</taxon>
    </lineage>
</organism>
<dbReference type="RefSeq" id="WP_311668926.1">
    <property type="nucleotide sequence ID" value="NZ_JAVREO010000013.1"/>
</dbReference>
<accession>A0ABU2JX83</accession>
<sequence length="272" mass="28279">MRMRDKVAVVTGAGRGNGRAIAERLAAEGAHVVLGDLLADEVTAVAREIEAAGGRATALRCDVSSPEEVEALVAAAEELGGPHAMVAQAGARHEGGLLATTPEQWDAYMAVDLKGTYLCARAAVPRMRRLGGGSIVTMSGTFAVVPEPGIAVQAAGKGAILALTRAIAVEHGPDNIRCNAIVPGYIETPMVERWANDHPDPAAARHAVRSMHALRRLGAPEEIAAMALFLCSDESSFSSGHPFPVDGGLSVGMNNIYEFEALRGNTGRGLDA</sequence>
<dbReference type="PRINTS" id="PR00081">
    <property type="entry name" value="GDHRDH"/>
</dbReference>
<comment type="caution">
    <text evidence="3">The sequence shown here is derived from an EMBL/GenBank/DDBJ whole genome shotgun (WGS) entry which is preliminary data.</text>
</comment>
<protein>
    <submittedName>
        <fullName evidence="3">Glucose 1-dehydrogenase</fullName>
        <ecNumber evidence="3">1.1.1.47</ecNumber>
    </submittedName>
</protein>
<dbReference type="PANTHER" id="PTHR24321:SF8">
    <property type="entry name" value="ESTRADIOL 17-BETA-DEHYDROGENASE 8-RELATED"/>
    <property type="match status" value="1"/>
</dbReference>
<evidence type="ECO:0000256" key="1">
    <source>
        <dbReference type="ARBA" id="ARBA00006484"/>
    </source>
</evidence>
<reference evidence="4" key="1">
    <citation type="submission" date="2023-07" db="EMBL/GenBank/DDBJ databases">
        <title>30 novel species of actinomycetes from the DSMZ collection.</title>
        <authorList>
            <person name="Nouioui I."/>
        </authorList>
    </citation>
    <scope>NUCLEOTIDE SEQUENCE [LARGE SCALE GENOMIC DNA]</scope>
    <source>
        <strain evidence="4">DSM 44915</strain>
    </source>
</reference>
<dbReference type="Pfam" id="PF13561">
    <property type="entry name" value="adh_short_C2"/>
    <property type="match status" value="1"/>
</dbReference>
<proteinExistence type="inferred from homology"/>
<dbReference type="Proteomes" id="UP001183410">
    <property type="component" value="Unassembled WGS sequence"/>
</dbReference>
<dbReference type="EMBL" id="JAVREO010000013">
    <property type="protein sequence ID" value="MDT0268838.1"/>
    <property type="molecule type" value="Genomic_DNA"/>
</dbReference>
<dbReference type="Gene3D" id="3.40.50.720">
    <property type="entry name" value="NAD(P)-binding Rossmann-like Domain"/>
    <property type="match status" value="1"/>
</dbReference>
<keyword evidence="4" id="KW-1185">Reference proteome</keyword>